<dbReference type="Proteomes" id="UP001238179">
    <property type="component" value="Chromosome"/>
</dbReference>
<feature type="domain" description="Cupin type-2" evidence="1">
    <location>
        <begin position="38"/>
        <end position="100"/>
    </location>
</feature>
<dbReference type="InterPro" id="IPR013096">
    <property type="entry name" value="Cupin_2"/>
</dbReference>
<dbReference type="Gene3D" id="2.60.120.10">
    <property type="entry name" value="Jelly Rolls"/>
    <property type="match status" value="1"/>
</dbReference>
<dbReference type="InterPro" id="IPR014710">
    <property type="entry name" value="RmlC-like_jellyroll"/>
</dbReference>
<dbReference type="AlphaFoldDB" id="A0AA48GSQ9"/>
<dbReference type="RefSeq" id="WP_316412260.1">
    <property type="nucleotide sequence ID" value="NZ_AP027080.1"/>
</dbReference>
<dbReference type="SUPFAM" id="SSF51182">
    <property type="entry name" value="RmlC-like cupins"/>
    <property type="match status" value="1"/>
</dbReference>
<accession>A0AA48GSQ9</accession>
<dbReference type="Pfam" id="PF07883">
    <property type="entry name" value="Cupin_2"/>
    <property type="match status" value="1"/>
</dbReference>
<dbReference type="EMBL" id="AP027080">
    <property type="protein sequence ID" value="BDU73590.1"/>
    <property type="molecule type" value="Genomic_DNA"/>
</dbReference>
<dbReference type="InterPro" id="IPR011051">
    <property type="entry name" value="RmlC_Cupin_sf"/>
</dbReference>
<name>A0AA48GSQ9_9BACT</name>
<reference evidence="3" key="1">
    <citation type="journal article" date="2023" name="Int. J. Syst. Evol. Microbiol.">
        <title>Mesoterricola silvestris gen. nov., sp. nov., Mesoterricola sediminis sp. nov., Geothrix oryzae sp. nov., Geothrix edaphica sp. nov., Geothrix rubra sp. nov., and Geothrix limicola sp. nov., six novel members of Acidobacteriota isolated from soils.</title>
        <authorList>
            <person name="Itoh H."/>
            <person name="Sugisawa Y."/>
            <person name="Mise K."/>
            <person name="Xu Z."/>
            <person name="Kuniyasu M."/>
            <person name="Ushijima N."/>
            <person name="Kawano K."/>
            <person name="Kobayashi E."/>
            <person name="Shiratori Y."/>
            <person name="Masuda Y."/>
            <person name="Senoo K."/>
        </authorList>
    </citation>
    <scope>NUCLEOTIDE SEQUENCE [LARGE SCALE GENOMIC DNA]</scope>
    <source>
        <strain evidence="3">W79</strain>
    </source>
</reference>
<evidence type="ECO:0000313" key="2">
    <source>
        <dbReference type="EMBL" id="BDU73590.1"/>
    </source>
</evidence>
<proteinExistence type="predicted"/>
<evidence type="ECO:0000259" key="1">
    <source>
        <dbReference type="Pfam" id="PF07883"/>
    </source>
</evidence>
<keyword evidence="3" id="KW-1185">Reference proteome</keyword>
<evidence type="ECO:0000313" key="3">
    <source>
        <dbReference type="Proteomes" id="UP001238179"/>
    </source>
</evidence>
<sequence length="108" mass="11336">MSSFPIVDLPAFLPFEAGKRTTQALVDLPGATKLVLAALDGGAEVAPHAVPYPAGVLLLSGTLEVQLDTAWHPVVPGQFFPIPAGIRHAVRAQEPSHFLVLHARGLTA</sequence>
<dbReference type="KEGG" id="msil:METEAL_27640"/>
<gene>
    <name evidence="2" type="ORF">METEAL_27640</name>
</gene>
<protein>
    <recommendedName>
        <fullName evidence="1">Cupin type-2 domain-containing protein</fullName>
    </recommendedName>
</protein>
<organism evidence="2 3">
    <name type="scientific">Mesoterricola silvestris</name>
    <dbReference type="NCBI Taxonomy" id="2927979"/>
    <lineage>
        <taxon>Bacteria</taxon>
        <taxon>Pseudomonadati</taxon>
        <taxon>Acidobacteriota</taxon>
        <taxon>Holophagae</taxon>
        <taxon>Holophagales</taxon>
        <taxon>Holophagaceae</taxon>
        <taxon>Mesoterricola</taxon>
    </lineage>
</organism>